<dbReference type="InterPro" id="IPR001734">
    <property type="entry name" value="Na/solute_symporter"/>
</dbReference>
<comment type="similarity">
    <text evidence="2 11">Belongs to the sodium:solute symporter (SSF) (TC 2.A.21) family.</text>
</comment>
<evidence type="ECO:0000256" key="12">
    <source>
        <dbReference type="SAM" id="MobiDB-lite"/>
    </source>
</evidence>
<dbReference type="NCBIfam" id="TIGR00813">
    <property type="entry name" value="sss"/>
    <property type="match status" value="1"/>
</dbReference>
<gene>
    <name evidence="14" type="primary">CG32669</name>
    <name evidence="14" type="ORF">NPIL_428831</name>
</gene>
<keyword evidence="5 13" id="KW-0812">Transmembrane</keyword>
<feature type="transmembrane region" description="Helical" evidence="13">
    <location>
        <begin position="191"/>
        <end position="210"/>
    </location>
</feature>
<feature type="transmembrane region" description="Helical" evidence="13">
    <location>
        <begin position="281"/>
        <end position="301"/>
    </location>
</feature>
<feature type="transmembrane region" description="Helical" evidence="13">
    <location>
        <begin position="126"/>
        <end position="145"/>
    </location>
</feature>
<proteinExistence type="inferred from homology"/>
<dbReference type="GO" id="GO:0005886">
    <property type="term" value="C:plasma membrane"/>
    <property type="evidence" value="ECO:0007669"/>
    <property type="project" value="UniProtKB-SubCell"/>
</dbReference>
<feature type="transmembrane region" description="Helical" evidence="13">
    <location>
        <begin position="79"/>
        <end position="105"/>
    </location>
</feature>
<evidence type="ECO:0000256" key="7">
    <source>
        <dbReference type="ARBA" id="ARBA00023053"/>
    </source>
</evidence>
<feature type="transmembrane region" description="Helical" evidence="13">
    <location>
        <begin position="242"/>
        <end position="260"/>
    </location>
</feature>
<evidence type="ECO:0000256" key="2">
    <source>
        <dbReference type="ARBA" id="ARBA00006434"/>
    </source>
</evidence>
<keyword evidence="7" id="KW-0915">Sodium</keyword>
<keyword evidence="6 13" id="KW-1133">Transmembrane helix</keyword>
<dbReference type="EMBL" id="BMAW01058265">
    <property type="protein sequence ID" value="GFT15390.1"/>
    <property type="molecule type" value="Genomic_DNA"/>
</dbReference>
<evidence type="ECO:0000256" key="10">
    <source>
        <dbReference type="ARBA" id="ARBA00023201"/>
    </source>
</evidence>
<feature type="transmembrane region" description="Helical" evidence="13">
    <location>
        <begin position="409"/>
        <end position="434"/>
    </location>
</feature>
<dbReference type="OrthoDB" id="6132759at2759"/>
<feature type="compositionally biased region" description="Basic and acidic residues" evidence="12">
    <location>
        <begin position="660"/>
        <end position="674"/>
    </location>
</feature>
<evidence type="ECO:0000256" key="8">
    <source>
        <dbReference type="ARBA" id="ARBA00023065"/>
    </source>
</evidence>
<feature type="transmembrane region" description="Helical" evidence="13">
    <location>
        <begin position="381"/>
        <end position="403"/>
    </location>
</feature>
<dbReference type="Pfam" id="PF00474">
    <property type="entry name" value="SSF"/>
    <property type="match status" value="1"/>
</dbReference>
<dbReference type="InterPro" id="IPR038377">
    <property type="entry name" value="Na/Glc_symporter_sf"/>
</dbReference>
<feature type="transmembrane region" description="Helical" evidence="13">
    <location>
        <begin position="441"/>
        <end position="462"/>
    </location>
</feature>
<keyword evidence="9 13" id="KW-0472">Membrane</keyword>
<evidence type="ECO:0000313" key="15">
    <source>
        <dbReference type="Proteomes" id="UP000887013"/>
    </source>
</evidence>
<evidence type="ECO:0000256" key="11">
    <source>
        <dbReference type="RuleBase" id="RU362091"/>
    </source>
</evidence>
<evidence type="ECO:0000256" key="9">
    <source>
        <dbReference type="ARBA" id="ARBA00023136"/>
    </source>
</evidence>
<protein>
    <submittedName>
        <fullName evidence="14">Putative sodium-dependent multivitamin transporter</fullName>
    </submittedName>
</protein>
<evidence type="ECO:0000256" key="13">
    <source>
        <dbReference type="SAM" id="Phobius"/>
    </source>
</evidence>
<keyword evidence="15" id="KW-1185">Reference proteome</keyword>
<dbReference type="PANTHER" id="PTHR42985">
    <property type="entry name" value="SODIUM-COUPLED MONOCARBOXYLATE TRANSPORTER"/>
    <property type="match status" value="1"/>
</dbReference>
<dbReference type="AlphaFoldDB" id="A0A8X6THL5"/>
<evidence type="ECO:0000256" key="1">
    <source>
        <dbReference type="ARBA" id="ARBA00004651"/>
    </source>
</evidence>
<keyword evidence="4" id="KW-1003">Cell membrane</keyword>
<dbReference type="Gene3D" id="1.20.1730.10">
    <property type="entry name" value="Sodium/glucose cotransporter"/>
    <property type="match status" value="1"/>
</dbReference>
<name>A0A8X6THL5_NEPPI</name>
<comment type="subcellular location">
    <subcellularLocation>
        <location evidence="1">Cell membrane</location>
        <topology evidence="1">Multi-pass membrane protein</topology>
    </subcellularLocation>
</comment>
<reference evidence="14" key="1">
    <citation type="submission" date="2020-08" db="EMBL/GenBank/DDBJ databases">
        <title>Multicomponent nature underlies the extraordinary mechanical properties of spider dragline silk.</title>
        <authorList>
            <person name="Kono N."/>
            <person name="Nakamura H."/>
            <person name="Mori M."/>
            <person name="Yoshida Y."/>
            <person name="Ohtoshi R."/>
            <person name="Malay A.D."/>
            <person name="Moran D.A.P."/>
            <person name="Tomita M."/>
            <person name="Numata K."/>
            <person name="Arakawa K."/>
        </authorList>
    </citation>
    <scope>NUCLEOTIDE SEQUENCE</scope>
</reference>
<feature type="transmembrane region" description="Helical" evidence="13">
    <location>
        <begin position="522"/>
        <end position="545"/>
    </location>
</feature>
<keyword evidence="10" id="KW-0739">Sodium transport</keyword>
<dbReference type="Proteomes" id="UP000887013">
    <property type="component" value="Unassembled WGS sequence"/>
</dbReference>
<evidence type="ECO:0000256" key="5">
    <source>
        <dbReference type="ARBA" id="ARBA00022692"/>
    </source>
</evidence>
<feature type="transmembrane region" description="Helical" evidence="13">
    <location>
        <begin position="157"/>
        <end position="179"/>
    </location>
</feature>
<accession>A0A8X6THL5</accession>
<dbReference type="GO" id="GO:0015293">
    <property type="term" value="F:symporter activity"/>
    <property type="evidence" value="ECO:0007669"/>
    <property type="project" value="TreeGrafter"/>
</dbReference>
<sequence>MKSEQRLGTTDYVILVLSIMVPTFIGIIFRFSGGRQKTMNEYFLAGKRASKFPVIMSICATTLSSIFMIGAPAEVYRFGILYCWISITTAIGMVIVSYIIVPVYFQCNISSIYEFLELRYGKLTRFAVSMLFNIQMILYASGVLYGPALVLNSVSNVSVELAIILCGGICAFYCFLGGLKAVLWTDVFQTLLMFICLFTLHIVGITEVGFNEVYRRNMDGGRLNLFDFELNFTKRYTTWNSVIYGFGLAFGFFGTSQIQVQRYLCIGDRNRAQSAIRCSSVLVAVLLGLGGSLGLTLYAVFRLCDPVLNKSVPNVTKYDQIVPYFIISKLNSIPGLSGLCIAGIFSGALSTISSVLNSVSMVTVVDFIQPFYPRQLTEMKLLLIGKTLSLLYGALLICLTFSIRNADSIVQVAMVFVGVAEGPVIAVFFIGILTRKASDKVAVFGLIIGFVLINWIGFGSIFSGYRSPPLPLETTGCLASNISTVFNNSASLTCPKFQICPTTATKMPEASKIFIMHRIASLWMGFLGCLITVIATLILVLITGWNNNVIPTDSKFLSPITRYWYRHDSSQTMPTSRSESRIQKSATLVFGYHFDMAKKRIPIQDEIDRYMNNLDELSEDGLEYSDDDVDFLPDCVSSNEDSDSDCENSVGSQNTIQNIKKSDDENKLDRNISV</sequence>
<dbReference type="GO" id="GO:0006814">
    <property type="term" value="P:sodium ion transport"/>
    <property type="evidence" value="ECO:0007669"/>
    <property type="project" value="UniProtKB-KW"/>
</dbReference>
<feature type="transmembrane region" description="Helical" evidence="13">
    <location>
        <begin position="52"/>
        <end position="73"/>
    </location>
</feature>
<keyword evidence="3" id="KW-0813">Transport</keyword>
<dbReference type="PANTHER" id="PTHR42985:SF2">
    <property type="entry name" value="SODIUM-DEPENDENT MULTIVITAMIN TRANSPORTER"/>
    <property type="match status" value="1"/>
</dbReference>
<evidence type="ECO:0000256" key="6">
    <source>
        <dbReference type="ARBA" id="ARBA00022989"/>
    </source>
</evidence>
<evidence type="ECO:0000256" key="4">
    <source>
        <dbReference type="ARBA" id="ARBA00022475"/>
    </source>
</evidence>
<feature type="transmembrane region" description="Helical" evidence="13">
    <location>
        <begin position="12"/>
        <end position="31"/>
    </location>
</feature>
<dbReference type="PROSITE" id="PS50283">
    <property type="entry name" value="NA_SOLUT_SYMP_3"/>
    <property type="match status" value="1"/>
</dbReference>
<evidence type="ECO:0000313" key="14">
    <source>
        <dbReference type="EMBL" id="GFT15390.1"/>
    </source>
</evidence>
<feature type="region of interest" description="Disordered" evidence="12">
    <location>
        <begin position="637"/>
        <end position="674"/>
    </location>
</feature>
<organism evidence="14 15">
    <name type="scientific">Nephila pilipes</name>
    <name type="common">Giant wood spider</name>
    <name type="synonym">Nephila maculata</name>
    <dbReference type="NCBI Taxonomy" id="299642"/>
    <lineage>
        <taxon>Eukaryota</taxon>
        <taxon>Metazoa</taxon>
        <taxon>Ecdysozoa</taxon>
        <taxon>Arthropoda</taxon>
        <taxon>Chelicerata</taxon>
        <taxon>Arachnida</taxon>
        <taxon>Araneae</taxon>
        <taxon>Araneomorphae</taxon>
        <taxon>Entelegynae</taxon>
        <taxon>Araneoidea</taxon>
        <taxon>Nephilidae</taxon>
        <taxon>Nephila</taxon>
    </lineage>
</organism>
<comment type="caution">
    <text evidence="14">The sequence shown here is derived from an EMBL/GenBank/DDBJ whole genome shotgun (WGS) entry which is preliminary data.</text>
</comment>
<dbReference type="InterPro" id="IPR051163">
    <property type="entry name" value="Sodium:Solute_Symporter_SSF"/>
</dbReference>
<keyword evidence="8" id="KW-0406">Ion transport</keyword>
<evidence type="ECO:0000256" key="3">
    <source>
        <dbReference type="ARBA" id="ARBA00022448"/>
    </source>
</evidence>